<dbReference type="EMBL" id="MPOJ01000011">
    <property type="protein sequence ID" value="OOH72641.1"/>
    <property type="molecule type" value="Genomic_DNA"/>
</dbReference>
<evidence type="ECO:0000313" key="2">
    <source>
        <dbReference type="EMBL" id="OOH72641.1"/>
    </source>
</evidence>
<keyword evidence="1" id="KW-0175">Coiled coil</keyword>
<dbReference type="CDD" id="cd17242">
    <property type="entry name" value="MobM_relaxase"/>
    <property type="match status" value="1"/>
</dbReference>
<name>A0A1V3SVX3_9BACT</name>
<accession>A0A1V3SVX3</accession>
<evidence type="ECO:0000313" key="3">
    <source>
        <dbReference type="Proteomes" id="UP000188586"/>
    </source>
</evidence>
<dbReference type="Gene3D" id="3.30.930.30">
    <property type="match status" value="1"/>
</dbReference>
<dbReference type="RefSeq" id="WP_077304183.1">
    <property type="nucleotide sequence ID" value="NZ_MPOJ01000011.1"/>
</dbReference>
<dbReference type="AlphaFoldDB" id="A0A1V3SVX3"/>
<protein>
    <recommendedName>
        <fullName evidence="4">Mobilization protein</fullName>
    </recommendedName>
</protein>
<feature type="coiled-coil region" evidence="1">
    <location>
        <begin position="298"/>
        <end position="335"/>
    </location>
</feature>
<reference evidence="2 3" key="1">
    <citation type="submission" date="2016-11" db="EMBL/GenBank/DDBJ databases">
        <title>Comparative genomics of co-occurring bacteria in distinct bioleaching systems unravels niche-specific adaptation.</title>
        <authorList>
            <person name="Zhang X."/>
            <person name="Liu X."/>
            <person name="Yin H."/>
        </authorList>
    </citation>
    <scope>NUCLEOTIDE SEQUENCE [LARGE SCALE GENOMIC DNA]</scope>
    <source>
        <strain evidence="2 3">DX</strain>
    </source>
</reference>
<sequence length="373" mass="42410">MAGMVSVRVWGTQSAIGELGHDARTSKKTPKNVDRTRTHLNRVLLGSMTQEDLEKSKREQGERIRSFTKKAPRRDANYYIPGIITFSKEARNKVNSMPPDGQAVKFVEDVSKKHDVKIIYLVRHSDESTTHYHFMLEYVDREGRAVGRKLNKKALSGLQDEAGMVFGSIGLTRGVKKTERLARGEDFSKTVHRSVRQLHEDLPEEIASKKSELDQIQEKVAEFTKQAPEPKPIPVEIVKERHLLRTETTKARVININDFERYKKSVASRVAVADTILNGDVVPGEEFREVFQELSTARADLTQTKVDLSNVRQELEDTRGELQKAKKEIGVLRRIIDWVAEHFPNILNRFVADQEKVATPSSETSEETIPTNK</sequence>
<gene>
    <name evidence="2" type="ORF">BOX24_06485</name>
</gene>
<dbReference type="GO" id="GO:0003677">
    <property type="term" value="F:DNA binding"/>
    <property type="evidence" value="ECO:0007669"/>
    <property type="project" value="InterPro"/>
</dbReference>
<evidence type="ECO:0008006" key="4">
    <source>
        <dbReference type="Google" id="ProtNLM"/>
    </source>
</evidence>
<organism evidence="2 3">
    <name type="scientific">Leptospirillum ferriphilum</name>
    <dbReference type="NCBI Taxonomy" id="178606"/>
    <lineage>
        <taxon>Bacteria</taxon>
        <taxon>Pseudomonadati</taxon>
        <taxon>Nitrospirota</taxon>
        <taxon>Nitrospiria</taxon>
        <taxon>Nitrospirales</taxon>
        <taxon>Nitrospiraceae</taxon>
        <taxon>Leptospirillum</taxon>
    </lineage>
</organism>
<dbReference type="GO" id="GO:0006310">
    <property type="term" value="P:DNA recombination"/>
    <property type="evidence" value="ECO:0007669"/>
    <property type="project" value="InterPro"/>
</dbReference>
<feature type="coiled-coil region" evidence="1">
    <location>
        <begin position="199"/>
        <end position="226"/>
    </location>
</feature>
<proteinExistence type="predicted"/>
<dbReference type="Proteomes" id="UP000188586">
    <property type="component" value="Unassembled WGS sequence"/>
</dbReference>
<dbReference type="Pfam" id="PF01076">
    <property type="entry name" value="Mob_Pre"/>
    <property type="match status" value="1"/>
</dbReference>
<evidence type="ECO:0000256" key="1">
    <source>
        <dbReference type="SAM" id="Coils"/>
    </source>
</evidence>
<dbReference type="InterPro" id="IPR001668">
    <property type="entry name" value="Mob_Pre"/>
</dbReference>
<comment type="caution">
    <text evidence="2">The sequence shown here is derived from an EMBL/GenBank/DDBJ whole genome shotgun (WGS) entry which is preliminary data.</text>
</comment>